<dbReference type="Gene3D" id="1.10.10.10">
    <property type="entry name" value="Winged helix-like DNA-binding domain superfamily/Winged helix DNA-binding domain"/>
    <property type="match status" value="1"/>
</dbReference>
<evidence type="ECO:0000256" key="1">
    <source>
        <dbReference type="ARBA" id="ARBA00005384"/>
    </source>
</evidence>
<evidence type="ECO:0000256" key="2">
    <source>
        <dbReference type="ARBA" id="ARBA00022898"/>
    </source>
</evidence>
<protein>
    <submittedName>
        <fullName evidence="7">Putative GntR family transcriptional regulator</fullName>
    </submittedName>
</protein>
<dbReference type="OrthoDB" id="199743at2"/>
<keyword evidence="4" id="KW-0238">DNA-binding</keyword>
<dbReference type="InterPro" id="IPR015424">
    <property type="entry name" value="PyrdxlP-dep_Trfase"/>
</dbReference>
<feature type="domain" description="HTH gntR-type" evidence="6">
    <location>
        <begin position="4"/>
        <end position="72"/>
    </location>
</feature>
<dbReference type="InterPro" id="IPR036388">
    <property type="entry name" value="WH-like_DNA-bd_sf"/>
</dbReference>
<dbReference type="AlphaFoldDB" id="M0QNF4"/>
<dbReference type="SUPFAM" id="SSF53383">
    <property type="entry name" value="PLP-dependent transferases"/>
    <property type="match status" value="1"/>
</dbReference>
<dbReference type="PANTHER" id="PTHR46577:SF1">
    <property type="entry name" value="HTH-TYPE TRANSCRIPTIONAL REGULATORY PROTEIN GABR"/>
    <property type="match status" value="1"/>
</dbReference>
<keyword evidence="3" id="KW-0805">Transcription regulation</keyword>
<dbReference type="STRING" id="1223545.GS4_33_00090"/>
<evidence type="ECO:0000256" key="5">
    <source>
        <dbReference type="ARBA" id="ARBA00023163"/>
    </source>
</evidence>
<sequence length="445" mass="48123">MAGAARYKQIVDQIAAAIRAGDLAAGTQLPTHRELARTHRVAVATATRVYAELAAIGLVGGEPGRGTFVLDQHGYHGIDAERTLPVTRIADLSFNQPLAVDQTAQLRNALREIAGSGTLDSLLYQHPPAGRSHDRAIVANYLLDRGIDVAPDQVVLTHGAQHGIDTVLTATTRPGNIIAADTLTYPGLLLAANAHRLEIAPIPQAGVGPDLDALEHLCRTRPIRAIYTMPTVHNPLGWTLNADTRHRLADIATTHDCLIIEDGTYAFLDNTAPLPLQHYAPDRTFYLASLSKSLATGLRFGFTVAPTTHRRALETSLRASTWGTTPLITALATTWIADGTLTHWEKARRADARHRQHLAHTALHTLHYTAHPTSQFGWLPLPPHLRADTTATHLAHTGILVTTADTFTTTTHPPHALRLALASPPLTQLPTILNHIHHTINTIPG</sequence>
<evidence type="ECO:0000256" key="4">
    <source>
        <dbReference type="ARBA" id="ARBA00023125"/>
    </source>
</evidence>
<comment type="similarity">
    <text evidence="1">In the C-terminal section; belongs to the class-I pyridoxal-phosphate-dependent aminotransferase family.</text>
</comment>
<dbReference type="SUPFAM" id="SSF46785">
    <property type="entry name" value="Winged helix' DNA-binding domain"/>
    <property type="match status" value="1"/>
</dbReference>
<gene>
    <name evidence="7" type="ORF">GS4_33_00090</name>
</gene>
<proteinExistence type="inferred from homology"/>
<evidence type="ECO:0000256" key="3">
    <source>
        <dbReference type="ARBA" id="ARBA00023015"/>
    </source>
</evidence>
<keyword evidence="5" id="KW-0804">Transcription</keyword>
<accession>M0QNF4</accession>
<keyword evidence="2" id="KW-0663">Pyridoxal phosphate</keyword>
<dbReference type="Pfam" id="PF00392">
    <property type="entry name" value="GntR"/>
    <property type="match status" value="1"/>
</dbReference>
<dbReference type="Proteomes" id="UP000011666">
    <property type="component" value="Unassembled WGS sequence"/>
</dbReference>
<dbReference type="GO" id="GO:0030170">
    <property type="term" value="F:pyridoxal phosphate binding"/>
    <property type="evidence" value="ECO:0007669"/>
    <property type="project" value="InterPro"/>
</dbReference>
<organism evidence="7 8">
    <name type="scientific">Gordonia soli NBRC 108243</name>
    <dbReference type="NCBI Taxonomy" id="1223545"/>
    <lineage>
        <taxon>Bacteria</taxon>
        <taxon>Bacillati</taxon>
        <taxon>Actinomycetota</taxon>
        <taxon>Actinomycetes</taxon>
        <taxon>Mycobacteriales</taxon>
        <taxon>Gordoniaceae</taxon>
        <taxon>Gordonia</taxon>
    </lineage>
</organism>
<name>M0QNF4_9ACTN</name>
<dbReference type="Gene3D" id="3.40.640.10">
    <property type="entry name" value="Type I PLP-dependent aspartate aminotransferase-like (Major domain)"/>
    <property type="match status" value="1"/>
</dbReference>
<dbReference type="PANTHER" id="PTHR46577">
    <property type="entry name" value="HTH-TYPE TRANSCRIPTIONAL REGULATORY PROTEIN GABR"/>
    <property type="match status" value="1"/>
</dbReference>
<dbReference type="InterPro" id="IPR051446">
    <property type="entry name" value="HTH_trans_reg/aminotransferase"/>
</dbReference>
<dbReference type="InterPro" id="IPR015421">
    <property type="entry name" value="PyrdxlP-dep_Trfase_major"/>
</dbReference>
<keyword evidence="8" id="KW-1185">Reference proteome</keyword>
<dbReference type="SMART" id="SM00345">
    <property type="entry name" value="HTH_GNTR"/>
    <property type="match status" value="1"/>
</dbReference>
<dbReference type="EMBL" id="BANX01000033">
    <property type="protein sequence ID" value="GAC70195.1"/>
    <property type="molecule type" value="Genomic_DNA"/>
</dbReference>
<evidence type="ECO:0000313" key="7">
    <source>
        <dbReference type="EMBL" id="GAC70195.1"/>
    </source>
</evidence>
<evidence type="ECO:0000259" key="6">
    <source>
        <dbReference type="PROSITE" id="PS50949"/>
    </source>
</evidence>
<evidence type="ECO:0000313" key="8">
    <source>
        <dbReference type="Proteomes" id="UP000011666"/>
    </source>
</evidence>
<dbReference type="GO" id="GO:0003700">
    <property type="term" value="F:DNA-binding transcription factor activity"/>
    <property type="evidence" value="ECO:0007669"/>
    <property type="project" value="InterPro"/>
</dbReference>
<dbReference type="CDD" id="cd07377">
    <property type="entry name" value="WHTH_GntR"/>
    <property type="match status" value="1"/>
</dbReference>
<reference evidence="7 8" key="1">
    <citation type="submission" date="2013-01" db="EMBL/GenBank/DDBJ databases">
        <title>Whole genome shotgun sequence of Gordonia soli NBRC 108243.</title>
        <authorList>
            <person name="Isaki-Nakamura S."/>
            <person name="Hosoyama A."/>
            <person name="Tsuchikane K."/>
            <person name="Ando Y."/>
            <person name="Baba S."/>
            <person name="Ohji S."/>
            <person name="Hamada M."/>
            <person name="Tamura T."/>
            <person name="Yamazoe A."/>
            <person name="Yamazaki S."/>
            <person name="Fujita N."/>
        </authorList>
    </citation>
    <scope>NUCLEOTIDE SEQUENCE [LARGE SCALE GENOMIC DNA]</scope>
    <source>
        <strain evidence="7 8">NBRC 108243</strain>
    </source>
</reference>
<dbReference type="InterPro" id="IPR000524">
    <property type="entry name" value="Tscrpt_reg_HTH_GntR"/>
</dbReference>
<dbReference type="RefSeq" id="WP_007624035.1">
    <property type="nucleotide sequence ID" value="NZ_BANX01000033.1"/>
</dbReference>
<dbReference type="CDD" id="cd00609">
    <property type="entry name" value="AAT_like"/>
    <property type="match status" value="1"/>
</dbReference>
<dbReference type="InterPro" id="IPR004839">
    <property type="entry name" value="Aminotransferase_I/II_large"/>
</dbReference>
<dbReference type="Pfam" id="PF00155">
    <property type="entry name" value="Aminotran_1_2"/>
    <property type="match status" value="1"/>
</dbReference>
<comment type="caution">
    <text evidence="7">The sequence shown here is derived from an EMBL/GenBank/DDBJ whole genome shotgun (WGS) entry which is preliminary data.</text>
</comment>
<dbReference type="GO" id="GO:0003677">
    <property type="term" value="F:DNA binding"/>
    <property type="evidence" value="ECO:0007669"/>
    <property type="project" value="UniProtKB-KW"/>
</dbReference>
<dbReference type="eggNOG" id="COG1167">
    <property type="taxonomic scope" value="Bacteria"/>
</dbReference>
<dbReference type="PROSITE" id="PS50949">
    <property type="entry name" value="HTH_GNTR"/>
    <property type="match status" value="1"/>
</dbReference>
<dbReference type="InterPro" id="IPR036390">
    <property type="entry name" value="WH_DNA-bd_sf"/>
</dbReference>